<gene>
    <name evidence="2" type="ORF">TEQG_03564</name>
</gene>
<evidence type="ECO:0000313" key="2">
    <source>
        <dbReference type="EMBL" id="EGE04361.1"/>
    </source>
</evidence>
<protein>
    <submittedName>
        <fullName evidence="2">Uncharacterized protein</fullName>
    </submittedName>
</protein>
<keyword evidence="3" id="KW-1185">Reference proteome</keyword>
<sequence>MTLEVRSMLPLHHLLGCCCCCDINKATQNSGQPPTSSRCPQKGTERVRHRTGGGEEEEEEKKKKKGWRFPIGPRLSGRRRYLYPGLTFPFLRAAGIPSLGKPVVNLVFSFCFHWLDVKKEIRSHGWQHNNNSQHIIITLTTTLAGDVHS</sequence>
<reference evidence="3" key="1">
    <citation type="journal article" date="2012" name="MBio">
        <title>Comparative genome analysis of Trichophyton rubrum and related dermatophytes reveals candidate genes involved in infection.</title>
        <authorList>
            <person name="Martinez D.A."/>
            <person name="Oliver B.G."/>
            <person name="Graeser Y."/>
            <person name="Goldberg J.M."/>
            <person name="Li W."/>
            <person name="Martinez-Rossi N.M."/>
            <person name="Monod M."/>
            <person name="Shelest E."/>
            <person name="Barton R.C."/>
            <person name="Birch E."/>
            <person name="Brakhage A.A."/>
            <person name="Chen Z."/>
            <person name="Gurr S.J."/>
            <person name="Heiman D."/>
            <person name="Heitman J."/>
            <person name="Kosti I."/>
            <person name="Rossi A."/>
            <person name="Saif S."/>
            <person name="Samalova M."/>
            <person name="Saunders C.W."/>
            <person name="Shea T."/>
            <person name="Summerbell R.C."/>
            <person name="Xu J."/>
            <person name="Young S."/>
            <person name="Zeng Q."/>
            <person name="Birren B.W."/>
            <person name="Cuomo C.A."/>
            <person name="White T.C."/>
        </authorList>
    </citation>
    <scope>NUCLEOTIDE SEQUENCE [LARGE SCALE GENOMIC DNA]</scope>
    <source>
        <strain evidence="3">ATCC MYA-4606 / CBS 127.97</strain>
    </source>
</reference>
<accession>F2PR43</accession>
<dbReference type="Proteomes" id="UP000009169">
    <property type="component" value="Unassembled WGS sequence"/>
</dbReference>
<dbReference type="VEuPathDB" id="FungiDB:TEQG_03564"/>
<proteinExistence type="predicted"/>
<dbReference type="EMBL" id="DS995733">
    <property type="protein sequence ID" value="EGE04361.1"/>
    <property type="molecule type" value="Genomic_DNA"/>
</dbReference>
<name>F2PR43_TRIEC</name>
<evidence type="ECO:0000313" key="3">
    <source>
        <dbReference type="Proteomes" id="UP000009169"/>
    </source>
</evidence>
<dbReference type="HOGENOM" id="CLU_1751006_0_0_1"/>
<dbReference type="AlphaFoldDB" id="F2PR43"/>
<organism evidence="2 3">
    <name type="scientific">Trichophyton equinum (strain ATCC MYA-4606 / CBS 127.97)</name>
    <name type="common">Horse ringworm fungus</name>
    <dbReference type="NCBI Taxonomy" id="559882"/>
    <lineage>
        <taxon>Eukaryota</taxon>
        <taxon>Fungi</taxon>
        <taxon>Dikarya</taxon>
        <taxon>Ascomycota</taxon>
        <taxon>Pezizomycotina</taxon>
        <taxon>Eurotiomycetes</taxon>
        <taxon>Eurotiomycetidae</taxon>
        <taxon>Onygenales</taxon>
        <taxon>Arthrodermataceae</taxon>
        <taxon>Trichophyton</taxon>
    </lineage>
</organism>
<feature type="region of interest" description="Disordered" evidence="1">
    <location>
        <begin position="28"/>
        <end position="65"/>
    </location>
</feature>
<feature type="compositionally biased region" description="Polar residues" evidence="1">
    <location>
        <begin position="28"/>
        <end position="39"/>
    </location>
</feature>
<evidence type="ECO:0000256" key="1">
    <source>
        <dbReference type="SAM" id="MobiDB-lite"/>
    </source>
</evidence>